<dbReference type="EMBL" id="AEIG01000016">
    <property type="protein sequence ID" value="EGG30371.1"/>
    <property type="molecule type" value="Genomic_DNA"/>
</dbReference>
<reference evidence="5 6" key="1">
    <citation type="journal article" date="2011" name="J. Bacteriol.">
        <title>Genome sequence of strain IMCC3088, a proteorhodopsin-containing marine bacterium belonging to the OM60/NOR5 clade.</title>
        <authorList>
            <person name="Jang Y."/>
            <person name="Oh H.M."/>
            <person name="Kang I."/>
            <person name="Lee K."/>
            <person name="Yang S.J."/>
            <person name="Cho J.C."/>
        </authorList>
    </citation>
    <scope>NUCLEOTIDE SEQUENCE [LARGE SCALE GENOMIC DNA]</scope>
    <source>
        <strain evidence="5 6">IMCC3088</strain>
    </source>
</reference>
<dbReference type="PANTHER" id="PTHR21600:SF91">
    <property type="entry name" value="DUAL-SPECIFICITY RNA PSEUDOURIDINE SYNTHASE RLUA"/>
    <property type="match status" value="1"/>
</dbReference>
<name>F3L005_9GAMM</name>
<protein>
    <submittedName>
        <fullName evidence="5">Ribosomal large subunit pseudouridine synthase A</fullName>
    </submittedName>
</protein>
<dbReference type="Gene3D" id="3.30.2350.10">
    <property type="entry name" value="Pseudouridine synthase"/>
    <property type="match status" value="1"/>
</dbReference>
<evidence type="ECO:0000256" key="2">
    <source>
        <dbReference type="ARBA" id="ARBA00022694"/>
    </source>
</evidence>
<evidence type="ECO:0000256" key="1">
    <source>
        <dbReference type="ARBA" id="ARBA00010876"/>
    </source>
</evidence>
<keyword evidence="3" id="KW-0413">Isomerase</keyword>
<dbReference type="STRING" id="2518989.IMCC3088_617"/>
<dbReference type="Pfam" id="PF00849">
    <property type="entry name" value="PseudoU_synth_2"/>
    <property type="match status" value="1"/>
</dbReference>
<dbReference type="PANTHER" id="PTHR21600">
    <property type="entry name" value="MITOCHONDRIAL RNA PSEUDOURIDINE SYNTHASE"/>
    <property type="match status" value="1"/>
</dbReference>
<evidence type="ECO:0000259" key="4">
    <source>
        <dbReference type="Pfam" id="PF00849"/>
    </source>
</evidence>
<dbReference type="GO" id="GO:0000455">
    <property type="term" value="P:enzyme-directed rRNA pseudouridine synthesis"/>
    <property type="evidence" value="ECO:0007669"/>
    <property type="project" value="TreeGrafter"/>
</dbReference>
<dbReference type="RefSeq" id="WP_009575000.1">
    <property type="nucleotide sequence ID" value="NZ_AEIG01000016.1"/>
</dbReference>
<comment type="caution">
    <text evidence="5">The sequence shown here is derived from an EMBL/GenBank/DDBJ whole genome shotgun (WGS) entry which is preliminary data.</text>
</comment>
<dbReference type="GO" id="GO:0140098">
    <property type="term" value="F:catalytic activity, acting on RNA"/>
    <property type="evidence" value="ECO:0007669"/>
    <property type="project" value="UniProtKB-ARBA"/>
</dbReference>
<organism evidence="5 6">
    <name type="scientific">Aequoribacter fuscus</name>
    <dbReference type="NCBI Taxonomy" id="2518989"/>
    <lineage>
        <taxon>Bacteria</taxon>
        <taxon>Pseudomonadati</taxon>
        <taxon>Pseudomonadota</taxon>
        <taxon>Gammaproteobacteria</taxon>
        <taxon>Cellvibrionales</taxon>
        <taxon>Halieaceae</taxon>
        <taxon>Aequoribacter</taxon>
    </lineage>
</organism>
<feature type="domain" description="Pseudouridine synthase RsuA/RluA-like" evidence="4">
    <location>
        <begin position="21"/>
        <end position="167"/>
    </location>
</feature>
<dbReference type="CDD" id="cd02869">
    <property type="entry name" value="PseudoU_synth_RluA_like"/>
    <property type="match status" value="1"/>
</dbReference>
<dbReference type="GO" id="GO:0008033">
    <property type="term" value="P:tRNA processing"/>
    <property type="evidence" value="ECO:0007669"/>
    <property type="project" value="UniProtKB-KW"/>
</dbReference>
<dbReference type="InterPro" id="IPR050188">
    <property type="entry name" value="RluA_PseudoU_synthase"/>
</dbReference>
<dbReference type="Proteomes" id="UP000005615">
    <property type="component" value="Unassembled WGS sequence"/>
</dbReference>
<proteinExistence type="inferred from homology"/>
<keyword evidence="6" id="KW-1185">Reference proteome</keyword>
<gene>
    <name evidence="5" type="ORF">IMCC3088_617</name>
</gene>
<evidence type="ECO:0000313" key="5">
    <source>
        <dbReference type="EMBL" id="EGG30371.1"/>
    </source>
</evidence>
<dbReference type="InterPro" id="IPR020103">
    <property type="entry name" value="PsdUridine_synth_cat_dom_sf"/>
</dbReference>
<evidence type="ECO:0000313" key="6">
    <source>
        <dbReference type="Proteomes" id="UP000005615"/>
    </source>
</evidence>
<dbReference type="OrthoDB" id="9807829at2"/>
<dbReference type="eggNOG" id="COG0564">
    <property type="taxonomic scope" value="Bacteria"/>
</dbReference>
<sequence>MSDYLVPHSQEPIGILYQDEHLLFVAKPHFLLSVPGKHPLNKDCLISRLQQTYPDARIVHRLDLDTSGTMVIALGKERHAELSRQFRLRQVAKSYIAVVAGEIKENAGTIDLPIRADWENRPRQKVCFERGKPSITHFTVIARGNNSTRLRLHPVTGRSHQLRLHLLSIGHPILGCDLYADPESLSRSDRLLLHAERLALKHPVTGQWLSIESEPAF</sequence>
<dbReference type="AlphaFoldDB" id="F3L005"/>
<dbReference type="SUPFAM" id="SSF55120">
    <property type="entry name" value="Pseudouridine synthase"/>
    <property type="match status" value="1"/>
</dbReference>
<dbReference type="InterPro" id="IPR006145">
    <property type="entry name" value="PsdUridine_synth_RsuA/RluA"/>
</dbReference>
<evidence type="ECO:0000256" key="3">
    <source>
        <dbReference type="ARBA" id="ARBA00023235"/>
    </source>
</evidence>
<comment type="similarity">
    <text evidence="1">Belongs to the pseudouridine synthase RluA family.</text>
</comment>
<accession>F3L005</accession>
<dbReference type="GO" id="GO:0003723">
    <property type="term" value="F:RNA binding"/>
    <property type="evidence" value="ECO:0007669"/>
    <property type="project" value="InterPro"/>
</dbReference>
<dbReference type="GO" id="GO:0009982">
    <property type="term" value="F:pseudouridine synthase activity"/>
    <property type="evidence" value="ECO:0007669"/>
    <property type="project" value="InterPro"/>
</dbReference>
<keyword evidence="2" id="KW-0819">tRNA processing</keyword>